<dbReference type="EMBL" id="BAAAHB010000012">
    <property type="protein sequence ID" value="GAA0454614.1"/>
    <property type="molecule type" value="Genomic_DNA"/>
</dbReference>
<dbReference type="PANTHER" id="PTHR43132">
    <property type="entry name" value="ARSENICAL RESISTANCE OPERON REPRESSOR ARSR-RELATED"/>
    <property type="match status" value="1"/>
</dbReference>
<keyword evidence="6" id="KW-1185">Reference proteome</keyword>
<reference evidence="5 6" key="1">
    <citation type="journal article" date="2019" name="Int. J. Syst. Evol. Microbiol.">
        <title>The Global Catalogue of Microorganisms (GCM) 10K type strain sequencing project: providing services to taxonomists for standard genome sequencing and annotation.</title>
        <authorList>
            <consortium name="The Broad Institute Genomics Platform"/>
            <consortium name="The Broad Institute Genome Sequencing Center for Infectious Disease"/>
            <person name="Wu L."/>
            <person name="Ma J."/>
        </authorList>
    </citation>
    <scope>NUCLEOTIDE SEQUENCE [LARGE SCALE GENOMIC DNA]</scope>
    <source>
        <strain evidence="5 6">JCM 10649</strain>
    </source>
</reference>
<dbReference type="SMART" id="SM00418">
    <property type="entry name" value="HTH_ARSR"/>
    <property type="match status" value="1"/>
</dbReference>
<dbReference type="SUPFAM" id="SSF46785">
    <property type="entry name" value="Winged helix' DNA-binding domain"/>
    <property type="match status" value="1"/>
</dbReference>
<keyword evidence="3" id="KW-0804">Transcription</keyword>
<evidence type="ECO:0000313" key="6">
    <source>
        <dbReference type="Proteomes" id="UP001499895"/>
    </source>
</evidence>
<keyword evidence="1" id="KW-0805">Transcription regulation</keyword>
<dbReference type="Pfam" id="PF12840">
    <property type="entry name" value="HTH_20"/>
    <property type="match status" value="1"/>
</dbReference>
<dbReference type="InterPro" id="IPR051011">
    <property type="entry name" value="Metal_resp_trans_reg"/>
</dbReference>
<organism evidence="5 6">
    <name type="scientific">Streptomyces stramineus</name>
    <dbReference type="NCBI Taxonomy" id="173861"/>
    <lineage>
        <taxon>Bacteria</taxon>
        <taxon>Bacillati</taxon>
        <taxon>Actinomycetota</taxon>
        <taxon>Actinomycetes</taxon>
        <taxon>Kitasatosporales</taxon>
        <taxon>Streptomycetaceae</taxon>
        <taxon>Streptomyces</taxon>
    </lineage>
</organism>
<evidence type="ECO:0000313" key="5">
    <source>
        <dbReference type="EMBL" id="GAA0454614.1"/>
    </source>
</evidence>
<gene>
    <name evidence="5" type="ORF">GCM10009544_16720</name>
</gene>
<accession>A0ABN0ZPE8</accession>
<sequence length="328" mass="36111">MMRIHFTSEDLARTVFAPGPDPMWELLISLHRLQLRDAAALFGPWRRQTARRAPASTRMLTALAPVPGYSMDFLTPALGRSLADQGEALRSTPRQRVRADLAMYSRLNPGRPLPTWCADLARGEAHVLGRLADTALHYADRCLAPYWQHIEAAVNRERAQRATLLAESGWAAVFDTLHPSARWQPPVLELDYATDRDLHLEGRGIILQPSFFCRYRPTSFADPVLPPILVYPIDHELGWADASGTERRALSALIGATRAQLLSAAGDGVATTSELARRVGISPSNASRHLAVLKEAGLLCSHRHRNAVLHTITPAGATLLEGRGIRLT</sequence>
<dbReference type="CDD" id="cd00090">
    <property type="entry name" value="HTH_ARSR"/>
    <property type="match status" value="1"/>
</dbReference>
<comment type="caution">
    <text evidence="5">The sequence shown here is derived from an EMBL/GenBank/DDBJ whole genome shotgun (WGS) entry which is preliminary data.</text>
</comment>
<keyword evidence="2" id="KW-0238">DNA-binding</keyword>
<dbReference type="Gene3D" id="1.10.10.10">
    <property type="entry name" value="Winged helix-like DNA-binding domain superfamily/Winged helix DNA-binding domain"/>
    <property type="match status" value="1"/>
</dbReference>
<dbReference type="Proteomes" id="UP001499895">
    <property type="component" value="Unassembled WGS sequence"/>
</dbReference>
<evidence type="ECO:0000256" key="2">
    <source>
        <dbReference type="ARBA" id="ARBA00023125"/>
    </source>
</evidence>
<dbReference type="InterPro" id="IPR001845">
    <property type="entry name" value="HTH_ArsR_DNA-bd_dom"/>
</dbReference>
<protein>
    <submittedName>
        <fullName evidence="5">Winged helix-turn-helix domain-containing protein</fullName>
    </submittedName>
</protein>
<proteinExistence type="predicted"/>
<evidence type="ECO:0000256" key="3">
    <source>
        <dbReference type="ARBA" id="ARBA00023163"/>
    </source>
</evidence>
<evidence type="ECO:0000259" key="4">
    <source>
        <dbReference type="SMART" id="SM00418"/>
    </source>
</evidence>
<feature type="domain" description="HTH arsR-type" evidence="4">
    <location>
        <begin position="248"/>
        <end position="324"/>
    </location>
</feature>
<dbReference type="InterPro" id="IPR011991">
    <property type="entry name" value="ArsR-like_HTH"/>
</dbReference>
<name>A0ABN0ZPE8_9ACTN</name>
<evidence type="ECO:0000256" key="1">
    <source>
        <dbReference type="ARBA" id="ARBA00023015"/>
    </source>
</evidence>
<dbReference type="InterPro" id="IPR036390">
    <property type="entry name" value="WH_DNA-bd_sf"/>
</dbReference>
<dbReference type="InterPro" id="IPR036388">
    <property type="entry name" value="WH-like_DNA-bd_sf"/>
</dbReference>
<dbReference type="PANTHER" id="PTHR43132:SF8">
    <property type="entry name" value="HTH-TYPE TRANSCRIPTIONAL REGULATOR KMTR"/>
    <property type="match status" value="1"/>
</dbReference>